<evidence type="ECO:0000256" key="7">
    <source>
        <dbReference type="SAM" id="MobiDB-lite"/>
    </source>
</evidence>
<evidence type="ECO:0000313" key="9">
    <source>
        <dbReference type="EMBL" id="MFC4302352.1"/>
    </source>
</evidence>
<dbReference type="InterPro" id="IPR057739">
    <property type="entry name" value="Glyco_hydro_29_N"/>
</dbReference>
<protein>
    <recommendedName>
        <fullName evidence="3">alpha-L-fucosidase</fullName>
        <ecNumber evidence="3">3.2.1.51</ecNumber>
    </recommendedName>
</protein>
<dbReference type="PANTHER" id="PTHR10030">
    <property type="entry name" value="ALPHA-L-FUCOSIDASE"/>
    <property type="match status" value="1"/>
</dbReference>
<keyword evidence="5" id="KW-0378">Hydrolase</keyword>
<keyword evidence="6" id="KW-0326">Glycosidase</keyword>
<dbReference type="EC" id="3.2.1.51" evidence="3"/>
<evidence type="ECO:0000256" key="2">
    <source>
        <dbReference type="ARBA" id="ARBA00007951"/>
    </source>
</evidence>
<dbReference type="InterPro" id="IPR016286">
    <property type="entry name" value="FUC_metazoa-typ"/>
</dbReference>
<accession>A0ABV8S650</accession>
<keyword evidence="4" id="KW-0732">Signal</keyword>
<evidence type="ECO:0000256" key="5">
    <source>
        <dbReference type="ARBA" id="ARBA00022801"/>
    </source>
</evidence>
<evidence type="ECO:0000256" key="3">
    <source>
        <dbReference type="ARBA" id="ARBA00012662"/>
    </source>
</evidence>
<comment type="function">
    <text evidence="1">Alpha-L-fucosidase is responsible for hydrolyzing the alpha-1,6-linked fucose joined to the reducing-end N-acetylglucosamine of the carbohydrate moieties of glycoproteins.</text>
</comment>
<feature type="compositionally biased region" description="Basic and acidic residues" evidence="7">
    <location>
        <begin position="20"/>
        <end position="38"/>
    </location>
</feature>
<evidence type="ECO:0000259" key="8">
    <source>
        <dbReference type="Pfam" id="PF01120"/>
    </source>
</evidence>
<dbReference type="SMART" id="SM00812">
    <property type="entry name" value="Alpha_L_fucos"/>
    <property type="match status" value="1"/>
</dbReference>
<reference evidence="10" key="1">
    <citation type="journal article" date="2019" name="Int. J. Syst. Evol. Microbiol.">
        <title>The Global Catalogue of Microorganisms (GCM) 10K type strain sequencing project: providing services to taxonomists for standard genome sequencing and annotation.</title>
        <authorList>
            <consortium name="The Broad Institute Genomics Platform"/>
            <consortium name="The Broad Institute Genome Sequencing Center for Infectious Disease"/>
            <person name="Wu L."/>
            <person name="Ma J."/>
        </authorList>
    </citation>
    <scope>NUCLEOTIDE SEQUENCE [LARGE SCALE GENOMIC DNA]</scope>
    <source>
        <strain evidence="10">CGMCC 4.1641</strain>
    </source>
</reference>
<evidence type="ECO:0000256" key="1">
    <source>
        <dbReference type="ARBA" id="ARBA00004071"/>
    </source>
</evidence>
<dbReference type="EMBL" id="JBHSED010000003">
    <property type="protein sequence ID" value="MFC4302352.1"/>
    <property type="molecule type" value="Genomic_DNA"/>
</dbReference>
<proteinExistence type="inferred from homology"/>
<dbReference type="PANTHER" id="PTHR10030:SF37">
    <property type="entry name" value="ALPHA-L-FUCOSIDASE-RELATED"/>
    <property type="match status" value="1"/>
</dbReference>
<sequence>MPRIHSASLSAIRRPGQAGKVKEQQNRRGRTEVEDRRNSAMAEERTKWFTEARFGMYIHWGLYALGARHEWMKGREFLNNAQYDKYFRRFDPDLYDPELWADLAADAGMKYMVVTAKHHEGFCLWDSKLTDYKATNTPAGSDLLRPMLEAFRGKGITPGLYYSLLDWHHDHYTVDVKHPQRYDPAFVEQSKQRDFSKYVDYMFGQTRELLTEYGDIGVLFLDFSIPPEEGFAAKGKEEWQSERFMQMVRELQPNILVNDRLGIPGDITTPEQYQPREWIKLNGQRTVWEACHTFSGSWGYYRDEESWKSVDMLLQMLIDTVAKGGNLLLNVGPTGRGEIDERAVDRLKGMGQWMRRHSRSIYGCTAAPEEYACPPDCRYTYNPESNRLYLHLFAWPFKQVHLPEFSGRVAYAQLLHDASEIRMVEGEQRMSMEAGAFDEGRPANTLTLKLPVKKPNVSVPVIELFLK</sequence>
<organism evidence="9 10">
    <name type="scientific">Cohnella boryungensis</name>
    <dbReference type="NCBI Taxonomy" id="768479"/>
    <lineage>
        <taxon>Bacteria</taxon>
        <taxon>Bacillati</taxon>
        <taxon>Bacillota</taxon>
        <taxon>Bacilli</taxon>
        <taxon>Bacillales</taxon>
        <taxon>Paenibacillaceae</taxon>
        <taxon>Cohnella</taxon>
    </lineage>
</organism>
<dbReference type="InterPro" id="IPR000933">
    <property type="entry name" value="Glyco_hydro_29"/>
</dbReference>
<keyword evidence="10" id="KW-1185">Reference proteome</keyword>
<dbReference type="InterPro" id="IPR017853">
    <property type="entry name" value="GH"/>
</dbReference>
<dbReference type="PIRSF" id="PIRSF001092">
    <property type="entry name" value="Alpha-L-fucosidase"/>
    <property type="match status" value="1"/>
</dbReference>
<gene>
    <name evidence="9" type="ORF">ACFO1S_02710</name>
</gene>
<dbReference type="PRINTS" id="PR00741">
    <property type="entry name" value="GLHYDRLASE29"/>
</dbReference>
<dbReference type="RefSeq" id="WP_204600779.1">
    <property type="nucleotide sequence ID" value="NZ_JBHSED010000003.1"/>
</dbReference>
<dbReference type="Proteomes" id="UP001595755">
    <property type="component" value="Unassembled WGS sequence"/>
</dbReference>
<name>A0ABV8S650_9BACL</name>
<feature type="region of interest" description="Disordered" evidence="7">
    <location>
        <begin position="1"/>
        <end position="38"/>
    </location>
</feature>
<dbReference type="SUPFAM" id="SSF51445">
    <property type="entry name" value="(Trans)glycosidases"/>
    <property type="match status" value="1"/>
</dbReference>
<evidence type="ECO:0000256" key="4">
    <source>
        <dbReference type="ARBA" id="ARBA00022729"/>
    </source>
</evidence>
<comment type="caution">
    <text evidence="9">The sequence shown here is derived from an EMBL/GenBank/DDBJ whole genome shotgun (WGS) entry which is preliminary data.</text>
</comment>
<evidence type="ECO:0000313" key="10">
    <source>
        <dbReference type="Proteomes" id="UP001595755"/>
    </source>
</evidence>
<evidence type="ECO:0000256" key="6">
    <source>
        <dbReference type="ARBA" id="ARBA00023295"/>
    </source>
</evidence>
<dbReference type="Gene3D" id="3.20.20.80">
    <property type="entry name" value="Glycosidases"/>
    <property type="match status" value="1"/>
</dbReference>
<feature type="domain" description="Glycoside hydrolase family 29 N-terminal" evidence="8">
    <location>
        <begin position="28"/>
        <end position="357"/>
    </location>
</feature>
<dbReference type="Pfam" id="PF01120">
    <property type="entry name" value="Alpha_L_fucos"/>
    <property type="match status" value="1"/>
</dbReference>
<comment type="similarity">
    <text evidence="2">Belongs to the glycosyl hydrolase 29 family.</text>
</comment>